<name>A0ACC2C408_DIPCM</name>
<dbReference type="EMBL" id="CM055103">
    <property type="protein sequence ID" value="KAJ7536387.1"/>
    <property type="molecule type" value="Genomic_DNA"/>
</dbReference>
<accession>A0ACC2C408</accession>
<proteinExistence type="predicted"/>
<evidence type="ECO:0000313" key="1">
    <source>
        <dbReference type="EMBL" id="KAJ7536387.1"/>
    </source>
</evidence>
<evidence type="ECO:0000313" key="2">
    <source>
        <dbReference type="Proteomes" id="UP001162992"/>
    </source>
</evidence>
<dbReference type="Proteomes" id="UP001162992">
    <property type="component" value="Chromosome 12"/>
</dbReference>
<sequence>MVMLHHEGILLVIIFDILFRIDSCIGLLIELFVVVVVELEYLMVLDLVKKPSEHVREVLDPPLSYRDGVVRQKPSIIEFHNFADQPYQLMSTVPEDEPLFQPFPPEINFFGYQAFKKYTAVLHLRNNDKVARRVQVLSQNSKLISVQPSSLHLSEQTTNEDIGSSKVACGMEVAYTVAFNPKNTDDYRLELVVVTDREKFVVPVICSGLKAVLDMPDEIFFPLTAAKCSYKKNVLIHNLGSKPATFNLKTVGAFSVTPINGVLQAGCLFQCLVCFHPPGICTYEGELQIHYIDCNDHISSKLIGTGCELEVGLSTSIVAAHPTCIRKKSHLSLQIYNHSSVVAYFLWAEYAFSLIPAKGEIWPGTVVEVSLMFCPPQPIRYICRTYCIISGKSEPLSLQLQGLGVGPVAELKETELDLGDIFLYSIYDYEVKLENKGHMEVIFRRMMPSTISSNVECIFKPDTGYLEPSEYQAIKIQVSGKSMGIFNEIFFFEIKDAVNTLKLTLRGHVNGPAFNLSVKDVNFGCVSCGLPCTRDIQLRNDSPVSLKFKFRMCSKTSSGFSVSPDLFIVRPLETKNLVIELLPLEVKSYDTVLYADIPSVGNSFASIQLRADALTPKVSLSRNLLDLGNCFLRYSYTAEVNLLNESKVHARYEVLPQNDSTKDYALVRAKTDSGIISASSIVPLEFIISTQCLGEVSLPVIIRISGKDCTELIFNICAVSKGPSLKIEQQAQTKSGNADGLEVNPALDFGKVQVLRDHEVGILVRNLSCIPASLKTFTSAKDSVFKIFPHESILEPYGLLQLQVKAYLDDAAKFKDILTITFEGGQFFIPVIAIGTGSTLLCNEVTSGSIQLGNHFTLHNFSYVFEVHNMGRRPQTLGWENETGRKLRTTKGMLMGNRGQKDYEAQQKTSTEGPAHLGLANEKTVFSIIPEKITIKPHSLSNFTIAGFATVAGAINEEFDCKVTGCQESYHLKLAVQAVISSFNLAFSLNLLKFVENNGTGDIESDLCKVLSCKNVSRLPLSFTLQVNPPFVVSQLDWTLNPSESALIEIRLESNQINSRQSMIIHEKLDILYTGTLERGSVDLVAEINYPNLHLDSDHIDFGCVFENTCKRQYLQLKNISSLEVRYAWSFYNGNTRQEHANEATISKLPVIEVYDILPTRGCLLPGEEEIVEFSFCAYPEYEGSALALCEVEEGPQYKVELKGVSGLARYHLNPKLLDFNTQAFNKISSKDLMLTNVGKVPISFQIDLRLVKRKSSLSVTPLSGELQPSEKQKLTVLVQPGIPDKFAECIKVQVAYLIPAEIFIYGDAILPYITLETTRVRNCRFLALVNQASQNLRIGFFRGGSISNSQESPQDLNLAAGETIELTNQLTTLFKKKENSQSEDSLTKLDILQPSPVLDPLMNVAKTNKLVIDGGDHEQEVSATEHALEKLEEEISDVQLCEPSIEQIDAEVDRILFKESRIDVHKLILNKYMCDFGIVVVGELRTKCIRVTNTGFLPVAFKVDMGAIKGKGFFVEPDQFVSLVASPAHRWVDLRITLRTDLPKFHTGQLEYNVPITIREGPQSLLLLRAKVVVPVLQLSTKSLEFGMTRLGQCKVMSIRLYNVGDVTCDWKLEKQESGILQTHANHDWPIFICSPEAGIITPNGYMDMQVRFMPTHKKRSYCRTFYVIVMHNPSKVCLECKGSSYSPLFSIEPSSMELGPILPHSNLPAEAKFSFQNNSHEAIEIYSLDFDSQYIREEDILRTATEYNEDGLLFLQPRDAGQPFWESLSQMPKELKALDLTKKGASEAVNVDQPLSSEKSILSDVTMPINGMEKEKPVIVLYGPPVVGKTTQAKLLSLKYGIPIVDIGKIIMCTPRKQSSNSEVAEVKLIDNQASTNSMRIQELTLFEKDLTRNIQERLQENDCKAGVVFDGLSRNPLEALSSIRCIFFAIGLEPYDPSTVQQATEAKFSKQKGGDGKGESSKKKMRNKEEIGESNSNKFKNVDDKVEGSSSFGVESEKVGGESKIIWKGSQYVYLIALKAPREGLQNRYELIPEVYHAKESFLLTPKRATGGNIDCKSEKPTLQEIKHLNVPDTNKGTSLQDLESSKKFSNALSRGSANYPYSSIFPTTEELDRFFLNEEYFYNSLGGLLSRDEAAALDHKIIGLIANGLENHVRVIEQELQNLPSPESFAEIPPPHVSQVVRKPLMKSKFSVDVSEIKFSILTPAQMLSSEDNSRVTLHKKGHPASKDLEKPVDKSSTSNRKNIKSPEHGVEEGEVAFGDSLKDVQKLSAKKLKGAPKNNVLLEGSLLDVVPDGFSKETRWILNPRSNLEVLMQFWSAETGNFTHAFTFEEVGTKNQVQLICTATCARPEVSFHYKHSPHLNSKSSSTIKRQKRPLLSEGILDFGPLPVGKSSEGFPDLPGSQHCIKVEIQNTGVFDLHAEIELIYSSDTIPQLSKNQAKRQERKNIKQSPFLFHPELMDLKVEETQDLNIYAYPNQGFLGVLEGRLICNVKDNPNLIQFQLRCLADTPRLELDLTVITFGQLLIGCEDHKDITIRNVCSLPVHWKIVGLENGPDEFRLSENKGSLLAHTIATIKVNFKAKQEKLFNQKLKLQVLEDKDSMQILQELPMSISAEAYKIEVSIKYPNPPEEMPPSGGINYGTVKVAENLLKVLVLENKGKYPIKFKFCFKIRSLAELFTITPLEGFLDSKKQQKVELHFNKEKNLQKEVNLQRSDDLKLDLIEHLNGQTEQTLSIPISLHAVHSKFSLLPANGLHFGAQLCDCIADPHSFQILNVGHFPFTFKLASINTTIPAIDTLSGNIGFADSDTAKYNPNKKDPEKAPERGKIKSSKDKKEKRISSAVEVLESDHFTLSPISGTVLPGANQTVTVYFKSSSTPLLVNEMIRITISDIDPLRYPEGILFELAGESCYPGIKVDPECIFMEHKVVDSIGGSGLLPPFGTFSIKESLFSFGLVTLNSEKVANEATAREASTTAHKIIGELSVANESSAQARFRFENPFKVPCFLKFSVIPSSEQEAPAASEESLCMEVFPETMEVPPVEYKYVTCFFRPTSMQRYSGNFQVNLRDASTKTPLVKFQLKGEGTLPQVHIKYPSSTTPSGSPWLKFPRLLVGKRMSLPIVFQNSGLVDTAVKFEPLDPTVPCFKISHHPVEQSGPCCSISTLDIPTNSETTILVTFTPFEIKQYKQEILILVNHNPFDRLTILISGEGYTEDIVCLGLPKGFEDVIWLEDCSVGESSSISFTLKNNAADKHWRFAWEEIPYLKFAPALGHLHGGASKETLVTFFASETTEYINKEVKLHIVEIVYKGVPVDWDEKISPTAAAEHLRIQAFDSSETEMKTKASKSKVRTGNQKGNSDFGGSDSLLKIDLKVGEPAIDIVKGSSKVIELRLHAVCDNARYECNVQSIAFKSTMMFQTRSFTFNLKNLGRSCMKFLWRLCLQNEKLDCTGLYVVSPLEGVILAGETVDVTIKFCPMEVENCTRLLTCDIPNLALEVQPLRIPIMGQIARPWCHFELPKSDYASRHDINLLGPNGEVGSLDPAINIIEFESLGSNTQNVKYFTALNPTNINYRFVWEPKQRQHTQRQTSEQTVILKNEYLPDPFKCLTWSGEILSGKRYEMSFEYTPNKLGLLESFWTFKIPDQNIEVQFLFVGNFKKPELMFDPSLVDFGQVLVGTRVKRVVNLKNPEVVPFTFSFDKLSYAPMQQEDKPVVHLNPPTGEVSKNALMPVEVSFSPIAEGRHNFNVICNLMKAMQLSLVIKGEGCMYHEKIYIEAGNDGVPSELVVNEAKTVEFGHVLINSTLYTKCILTNSGSFPFSFLWDIGKSKLVNVEPMAGIVGKEEQFTCDISFCPTIPGKVEAIPVFCHIGKIRKYQLVLSCTCYRPNVKLSFSEYDFGPRFVYLLGQTPASTILTLSNEGLEPLTCESLYESTSFLEVPQISISLAPGQSHSLTILFKPEHICSYKKTIKFQINGLDTVVATIKGEGVPVVLELVDGKQHLLSFGMLRLGKTVQQQVQIINKSKIPVEVACEPCQDTLSRYGVTCKPQTLHLPSKKTGAIDLQFNPQSRMASFTEDLLIEAAGTKLKLLSVSGRCLGVEMKLSMICIPFDMVTLGSQIIKKMQLENCGDLGASFLWDISKCDSQFNIFPLEGFLAPQQLAKLEVTFHPTRASADIRVEGIPCHISSGETLYLALTGSCTESTVCQELLNFKAPVRSTEIKTIQINNDTSSDWLLHPKITNLFWSGPASFAVPAGQTAGYSLIYRPTTMCLPSTNVHTACILFPLPDGSAISYQLTGEAGSPLPDGNIKIEGKARCKIPISLTLKNWLKVPQNFNVSIYLDKPEVSTTLKGPSMIDVASLSTKVCQISFEAQKPGSSNATIIFKNGQSGEYAFFNLSFVIAKADVVGQVSFDCLVRQRVINTVLLKNPLETTVYFQTRCTDADIVVPSTVELQPKSTASVPIAFRTLFERANTCLLTFENDLLGDFDYELKLRSTSPGFEPPLSFSVSLGNRVAQVFTFKHYPQTKSTYTCVISQRGIEEGFTVEPSVAAKPAGVDGQELHVQVMFEPTEVTDKAEGLLTVKSQEGGEYYCKLHGTCTPPHPQGPILIKGSGQINFRNVFDKPVQFFYATDNPAFVVSKGEKFAGKKVSKLVVSYKEAPGAAKTGKLTVSCTETTYLWVFYLQAL</sequence>
<gene>
    <name evidence="1" type="ORF">O6H91_12G067600</name>
</gene>
<comment type="caution">
    <text evidence="1">The sequence shown here is derived from an EMBL/GenBank/DDBJ whole genome shotgun (WGS) entry which is preliminary data.</text>
</comment>
<reference evidence="2" key="1">
    <citation type="journal article" date="2024" name="Proc. Natl. Acad. Sci. U.S.A.">
        <title>Extraordinary preservation of gene collinearity over three hundred million years revealed in homosporous lycophytes.</title>
        <authorList>
            <person name="Li C."/>
            <person name="Wickell D."/>
            <person name="Kuo L.Y."/>
            <person name="Chen X."/>
            <person name="Nie B."/>
            <person name="Liao X."/>
            <person name="Peng D."/>
            <person name="Ji J."/>
            <person name="Jenkins J."/>
            <person name="Williams M."/>
            <person name="Shu S."/>
            <person name="Plott C."/>
            <person name="Barry K."/>
            <person name="Rajasekar S."/>
            <person name="Grimwood J."/>
            <person name="Han X."/>
            <person name="Sun S."/>
            <person name="Hou Z."/>
            <person name="He W."/>
            <person name="Dai G."/>
            <person name="Sun C."/>
            <person name="Schmutz J."/>
            <person name="Leebens-Mack J.H."/>
            <person name="Li F.W."/>
            <person name="Wang L."/>
        </authorList>
    </citation>
    <scope>NUCLEOTIDE SEQUENCE [LARGE SCALE GENOMIC DNA]</scope>
    <source>
        <strain evidence="2">cv. PW_Plant_1</strain>
    </source>
</reference>
<keyword evidence="2" id="KW-1185">Reference proteome</keyword>
<organism evidence="1 2">
    <name type="scientific">Diphasiastrum complanatum</name>
    <name type="common">Issler's clubmoss</name>
    <name type="synonym">Lycopodium complanatum</name>
    <dbReference type="NCBI Taxonomy" id="34168"/>
    <lineage>
        <taxon>Eukaryota</taxon>
        <taxon>Viridiplantae</taxon>
        <taxon>Streptophyta</taxon>
        <taxon>Embryophyta</taxon>
        <taxon>Tracheophyta</taxon>
        <taxon>Lycopodiopsida</taxon>
        <taxon>Lycopodiales</taxon>
        <taxon>Lycopodiaceae</taxon>
        <taxon>Lycopodioideae</taxon>
        <taxon>Diphasiastrum</taxon>
    </lineage>
</organism>
<protein>
    <submittedName>
        <fullName evidence="1">Uncharacterized protein</fullName>
    </submittedName>
</protein>